<reference evidence="2 3" key="1">
    <citation type="submission" date="2020-01" db="EMBL/GenBank/DDBJ databases">
        <title>Spongiivirga citrea KCTC 32990T.</title>
        <authorList>
            <person name="Wang G."/>
        </authorList>
    </citation>
    <scope>NUCLEOTIDE SEQUENCE [LARGE SCALE GENOMIC DNA]</scope>
    <source>
        <strain evidence="2 3">KCTC 32990</strain>
    </source>
</reference>
<dbReference type="Pfam" id="PF14289">
    <property type="entry name" value="DUF4369"/>
    <property type="match status" value="1"/>
</dbReference>
<organism evidence="2 3">
    <name type="scientific">Spongiivirga citrea</name>
    <dbReference type="NCBI Taxonomy" id="1481457"/>
    <lineage>
        <taxon>Bacteria</taxon>
        <taxon>Pseudomonadati</taxon>
        <taxon>Bacteroidota</taxon>
        <taxon>Flavobacteriia</taxon>
        <taxon>Flavobacteriales</taxon>
        <taxon>Flavobacteriaceae</taxon>
        <taxon>Spongiivirga</taxon>
    </lineage>
</organism>
<evidence type="ECO:0000313" key="2">
    <source>
        <dbReference type="EMBL" id="NER19122.1"/>
    </source>
</evidence>
<sequence>MFKRNVVIIFTLILVASCTKKEDNLTVSGTVKNLKKGVLYLQRIQDTSLQVIDSVAIKGDPNFSFSTHLESPEMLYLYLDKKDGNDINDRIAFFAQPGEININTQLNGFDTKHTVSGSEAHDKYEIYKEMMTRFNAKEFSLIREGLQAETDSNVSKIDSVNKAALQNIKSKYRYAVNFAMNNKDNELAPYIAITDIYDANVTYLDTIYKSLTKEVQVSKYGKLLKKNIEKTKSE</sequence>
<accession>A0A6M0CN60</accession>
<proteinExistence type="predicted"/>
<name>A0A6M0CN60_9FLAO</name>
<dbReference type="InterPro" id="IPR025380">
    <property type="entry name" value="DUF4369"/>
</dbReference>
<dbReference type="EMBL" id="JAABOQ010000010">
    <property type="protein sequence ID" value="NER19122.1"/>
    <property type="molecule type" value="Genomic_DNA"/>
</dbReference>
<evidence type="ECO:0000259" key="1">
    <source>
        <dbReference type="Pfam" id="PF14289"/>
    </source>
</evidence>
<dbReference type="AlphaFoldDB" id="A0A6M0CN60"/>
<gene>
    <name evidence="2" type="ORF">GWK10_18040</name>
</gene>
<protein>
    <submittedName>
        <fullName evidence="2">DUF4369 domain-containing protein</fullName>
    </submittedName>
</protein>
<dbReference type="PROSITE" id="PS51257">
    <property type="entry name" value="PROKAR_LIPOPROTEIN"/>
    <property type="match status" value="1"/>
</dbReference>
<keyword evidence="3" id="KW-1185">Reference proteome</keyword>
<dbReference type="RefSeq" id="WP_164033807.1">
    <property type="nucleotide sequence ID" value="NZ_JAABOQ010000010.1"/>
</dbReference>
<feature type="domain" description="DUF4369" evidence="1">
    <location>
        <begin position="26"/>
        <end position="124"/>
    </location>
</feature>
<evidence type="ECO:0000313" key="3">
    <source>
        <dbReference type="Proteomes" id="UP000474296"/>
    </source>
</evidence>
<dbReference type="Proteomes" id="UP000474296">
    <property type="component" value="Unassembled WGS sequence"/>
</dbReference>
<comment type="caution">
    <text evidence="2">The sequence shown here is derived from an EMBL/GenBank/DDBJ whole genome shotgun (WGS) entry which is preliminary data.</text>
</comment>